<comment type="pathway">
    <text evidence="2 7 8">Cell wall biogenesis; peptidoglycan biosynthesis.</text>
</comment>
<protein>
    <recommendedName>
        <fullName evidence="7 8">UDP-N-acetylmuramoylalanine--D-glutamate ligase</fullName>
        <ecNumber evidence="7 8">6.3.2.9</ecNumber>
    </recommendedName>
    <alternativeName>
        <fullName evidence="7">D-glutamic acid-adding enzyme</fullName>
    </alternativeName>
    <alternativeName>
        <fullName evidence="7">UDP-N-acetylmuramoyl-L-alanyl-D-glutamate synthetase</fullName>
    </alternativeName>
</protein>
<dbReference type="AlphaFoldDB" id="A0A8J6PAZ4"/>
<comment type="function">
    <text evidence="7 8">Cell wall formation. Catalyzes the addition of glutamate to the nucleotide precursor UDP-N-acetylmuramoyl-L-alanine (UMA).</text>
</comment>
<dbReference type="GO" id="GO:0009252">
    <property type="term" value="P:peptidoglycan biosynthetic process"/>
    <property type="evidence" value="ECO:0007669"/>
    <property type="project" value="UniProtKB-UniRule"/>
</dbReference>
<dbReference type="Pfam" id="PF08245">
    <property type="entry name" value="Mur_ligase_M"/>
    <property type="match status" value="1"/>
</dbReference>
<comment type="subcellular location">
    <subcellularLocation>
        <location evidence="1 7 8">Cytoplasm</location>
    </subcellularLocation>
</comment>
<dbReference type="GO" id="GO:0005737">
    <property type="term" value="C:cytoplasm"/>
    <property type="evidence" value="ECO:0007669"/>
    <property type="project" value="UniProtKB-SubCell"/>
</dbReference>
<evidence type="ECO:0000256" key="3">
    <source>
        <dbReference type="ARBA" id="ARBA00022490"/>
    </source>
</evidence>
<gene>
    <name evidence="7" type="primary">murD</name>
    <name evidence="11" type="ORF">H8D24_05830</name>
</gene>
<keyword evidence="7 8" id="KW-0131">Cell cycle</keyword>
<dbReference type="GO" id="GO:0071555">
    <property type="term" value="P:cell wall organization"/>
    <property type="evidence" value="ECO:0007669"/>
    <property type="project" value="UniProtKB-KW"/>
</dbReference>
<keyword evidence="4 7" id="KW-0436">Ligase</keyword>
<dbReference type="Proteomes" id="UP000654401">
    <property type="component" value="Unassembled WGS sequence"/>
</dbReference>
<evidence type="ECO:0000256" key="4">
    <source>
        <dbReference type="ARBA" id="ARBA00022598"/>
    </source>
</evidence>
<keyword evidence="6 7" id="KW-0067">ATP-binding</keyword>
<evidence type="ECO:0000256" key="7">
    <source>
        <dbReference type="HAMAP-Rule" id="MF_00639"/>
    </source>
</evidence>
<evidence type="ECO:0000256" key="8">
    <source>
        <dbReference type="RuleBase" id="RU003664"/>
    </source>
</evidence>
<dbReference type="SUPFAM" id="SSF51984">
    <property type="entry name" value="MurCD N-terminal domain"/>
    <property type="match status" value="1"/>
</dbReference>
<dbReference type="Pfam" id="PF21799">
    <property type="entry name" value="MurD-like_N"/>
    <property type="match status" value="1"/>
</dbReference>
<feature type="binding site" evidence="7">
    <location>
        <begin position="106"/>
        <end position="112"/>
    </location>
    <ligand>
        <name>ATP</name>
        <dbReference type="ChEBI" id="CHEBI:30616"/>
    </ligand>
</feature>
<evidence type="ECO:0000313" key="11">
    <source>
        <dbReference type="EMBL" id="MBC8519907.1"/>
    </source>
</evidence>
<organism evidence="11 12">
    <name type="scientific">Candidatus Thiopontia autotrophica</name>
    <dbReference type="NCBI Taxonomy" id="2841688"/>
    <lineage>
        <taxon>Bacteria</taxon>
        <taxon>Pseudomonadati</taxon>
        <taxon>Pseudomonadota</taxon>
        <taxon>Gammaproteobacteria</taxon>
        <taxon>Candidatus Thiopontia</taxon>
    </lineage>
</organism>
<dbReference type="Gene3D" id="3.40.50.720">
    <property type="entry name" value="NAD(P)-binding Rossmann-like Domain"/>
    <property type="match status" value="1"/>
</dbReference>
<keyword evidence="7 8" id="KW-0132">Cell division</keyword>
<dbReference type="PANTHER" id="PTHR43692:SF1">
    <property type="entry name" value="UDP-N-ACETYLMURAMOYLALANINE--D-GLUTAMATE LIGASE"/>
    <property type="match status" value="1"/>
</dbReference>
<dbReference type="EMBL" id="JACNFK010000029">
    <property type="protein sequence ID" value="MBC8519907.1"/>
    <property type="molecule type" value="Genomic_DNA"/>
</dbReference>
<dbReference type="InterPro" id="IPR004101">
    <property type="entry name" value="Mur_ligase_C"/>
</dbReference>
<dbReference type="InterPro" id="IPR036615">
    <property type="entry name" value="Mur_ligase_C_dom_sf"/>
</dbReference>
<dbReference type="GO" id="GO:0008360">
    <property type="term" value="P:regulation of cell shape"/>
    <property type="evidence" value="ECO:0007669"/>
    <property type="project" value="UniProtKB-KW"/>
</dbReference>
<comment type="similarity">
    <text evidence="7">Belongs to the MurCDEF family.</text>
</comment>
<dbReference type="GO" id="GO:0005524">
    <property type="term" value="F:ATP binding"/>
    <property type="evidence" value="ECO:0007669"/>
    <property type="project" value="UniProtKB-UniRule"/>
</dbReference>
<evidence type="ECO:0000256" key="2">
    <source>
        <dbReference type="ARBA" id="ARBA00004752"/>
    </source>
</evidence>
<dbReference type="EC" id="6.3.2.9" evidence="7 8"/>
<dbReference type="SUPFAM" id="SSF53623">
    <property type="entry name" value="MurD-like peptide ligases, catalytic domain"/>
    <property type="match status" value="1"/>
</dbReference>
<dbReference type="NCBIfam" id="TIGR01087">
    <property type="entry name" value="murD"/>
    <property type="match status" value="1"/>
</dbReference>
<dbReference type="UniPathway" id="UPA00219"/>
<accession>A0A8J6PAZ4</accession>
<evidence type="ECO:0000256" key="6">
    <source>
        <dbReference type="ARBA" id="ARBA00022840"/>
    </source>
</evidence>
<dbReference type="Gene3D" id="3.90.190.20">
    <property type="entry name" value="Mur ligase, C-terminal domain"/>
    <property type="match status" value="1"/>
</dbReference>
<proteinExistence type="inferred from homology"/>
<feature type="domain" description="Mur ligase central" evidence="10">
    <location>
        <begin position="104"/>
        <end position="280"/>
    </location>
</feature>
<keyword evidence="7 8" id="KW-0133">Cell shape</keyword>
<evidence type="ECO:0000313" key="12">
    <source>
        <dbReference type="Proteomes" id="UP000654401"/>
    </source>
</evidence>
<dbReference type="Gene3D" id="3.40.1190.10">
    <property type="entry name" value="Mur-like, catalytic domain"/>
    <property type="match status" value="1"/>
</dbReference>
<evidence type="ECO:0000259" key="10">
    <source>
        <dbReference type="Pfam" id="PF08245"/>
    </source>
</evidence>
<dbReference type="InterPro" id="IPR036565">
    <property type="entry name" value="Mur-like_cat_sf"/>
</dbReference>
<name>A0A8J6PAZ4_9GAMM</name>
<keyword evidence="3 7" id="KW-0963">Cytoplasm</keyword>
<comment type="caution">
    <text evidence="11">The sequence shown here is derived from an EMBL/GenBank/DDBJ whole genome shotgun (WGS) entry which is preliminary data.</text>
</comment>
<evidence type="ECO:0000256" key="1">
    <source>
        <dbReference type="ARBA" id="ARBA00004496"/>
    </source>
</evidence>
<keyword evidence="7 8" id="KW-0961">Cell wall biogenesis/degradation</keyword>
<dbReference type="GO" id="GO:0008764">
    <property type="term" value="F:UDP-N-acetylmuramoylalanine-D-glutamate ligase activity"/>
    <property type="evidence" value="ECO:0007669"/>
    <property type="project" value="UniProtKB-UniRule"/>
</dbReference>
<dbReference type="SUPFAM" id="SSF53244">
    <property type="entry name" value="MurD-like peptide ligases, peptide-binding domain"/>
    <property type="match status" value="1"/>
</dbReference>
<dbReference type="PANTHER" id="PTHR43692">
    <property type="entry name" value="UDP-N-ACETYLMURAMOYLALANINE--D-GLUTAMATE LIGASE"/>
    <property type="match status" value="1"/>
</dbReference>
<evidence type="ECO:0000259" key="9">
    <source>
        <dbReference type="Pfam" id="PF02875"/>
    </source>
</evidence>
<evidence type="ECO:0000256" key="5">
    <source>
        <dbReference type="ARBA" id="ARBA00022741"/>
    </source>
</evidence>
<dbReference type="InterPro" id="IPR005762">
    <property type="entry name" value="MurD"/>
</dbReference>
<keyword evidence="7 8" id="KW-0573">Peptidoglycan synthesis</keyword>
<dbReference type="Pfam" id="PF02875">
    <property type="entry name" value="Mur_ligase_C"/>
    <property type="match status" value="1"/>
</dbReference>
<dbReference type="HAMAP" id="MF_00639">
    <property type="entry name" value="MurD"/>
    <property type="match status" value="1"/>
</dbReference>
<keyword evidence="5 7" id="KW-0547">Nucleotide-binding</keyword>
<dbReference type="InterPro" id="IPR013221">
    <property type="entry name" value="Mur_ligase_cen"/>
</dbReference>
<sequence>MVVGLGKSGQSVLQFLSRYEVPLVATDTRNSPPELAEIEDRYPDLDIVLGPLDGELLSSVRCIVLSPGVSKDSPAIQQAVNSGVELIGDIELFARYAKAPVIAITGSNGKSTVTTLVARMAQKAALDVRYGGNLGIPALDLLGEDEPDLYILELSSFQLETMKTLMPVASVVLNVTPDHMDRYPDLQSYAETKGGIYSHASHLIYDSDDEIVCELVNQQNGSSKLHSYHAGPPDGADSYGIMTKDGKTWICRGGDFLLSTDKLHIMGEHNYLNAMAALALGESAGMGMASMVEALQEFRGLPHRTEWVADHNGVVWINDSKGTNVGATEAAIKGLLTETAGDSGKIVLIVGGQGKDGDFCSLQPLLKRHVRTVILMGEDADIISKSFNGVVPEIFVEDMSAAVGAADMVAQHGDMVLLSPACASFDQYSGFEERGTIFRDDLFDLIEGAL</sequence>
<feature type="domain" description="Mur ligase C-terminal" evidence="9">
    <location>
        <begin position="303"/>
        <end position="422"/>
    </location>
</feature>
<comment type="catalytic activity">
    <reaction evidence="7 8">
        <text>UDP-N-acetyl-alpha-D-muramoyl-L-alanine + D-glutamate + ATP = UDP-N-acetyl-alpha-D-muramoyl-L-alanyl-D-glutamate + ADP + phosphate + H(+)</text>
        <dbReference type="Rhea" id="RHEA:16429"/>
        <dbReference type="ChEBI" id="CHEBI:15378"/>
        <dbReference type="ChEBI" id="CHEBI:29986"/>
        <dbReference type="ChEBI" id="CHEBI:30616"/>
        <dbReference type="ChEBI" id="CHEBI:43474"/>
        <dbReference type="ChEBI" id="CHEBI:83898"/>
        <dbReference type="ChEBI" id="CHEBI:83900"/>
        <dbReference type="ChEBI" id="CHEBI:456216"/>
        <dbReference type="EC" id="6.3.2.9"/>
    </reaction>
</comment>
<reference evidence="11 12" key="1">
    <citation type="submission" date="2020-08" db="EMBL/GenBank/DDBJ databases">
        <title>Bridging the membrane lipid divide: bacteria of the FCB group superphylum have the potential to synthesize archaeal ether lipids.</title>
        <authorList>
            <person name="Villanueva L."/>
            <person name="Von Meijenfeldt F.A.B."/>
            <person name="Westbye A.B."/>
            <person name="Yadav S."/>
            <person name="Hopmans E.C."/>
            <person name="Dutilh B.E."/>
            <person name="Sinninghe Damste J.S."/>
        </authorList>
    </citation>
    <scope>NUCLEOTIDE SEQUENCE [LARGE SCALE GENOMIC DNA]</scope>
    <source>
        <strain evidence="11">NIOZ-UU100</strain>
    </source>
</reference>
<dbReference type="GO" id="GO:0051301">
    <property type="term" value="P:cell division"/>
    <property type="evidence" value="ECO:0007669"/>
    <property type="project" value="UniProtKB-KW"/>
</dbReference>